<evidence type="ECO:0000313" key="5">
    <source>
        <dbReference type="EMBL" id="GGD01256.1"/>
    </source>
</evidence>
<keyword evidence="2" id="KW-0645">Protease</keyword>
<evidence type="ECO:0008006" key="7">
    <source>
        <dbReference type="Google" id="ProtNLM"/>
    </source>
</evidence>
<evidence type="ECO:0000256" key="4">
    <source>
        <dbReference type="ARBA" id="ARBA00022825"/>
    </source>
</evidence>
<dbReference type="Gene3D" id="3.40.50.880">
    <property type="match status" value="1"/>
</dbReference>
<dbReference type="SUPFAM" id="SSF52317">
    <property type="entry name" value="Class I glutamine amidotransferase-like"/>
    <property type="match status" value="1"/>
</dbReference>
<comment type="similarity">
    <text evidence="1">Belongs to the peptidase S51 family.</text>
</comment>
<dbReference type="RefSeq" id="WP_062438946.1">
    <property type="nucleotide sequence ID" value="NZ_BMCJ01000007.1"/>
</dbReference>
<sequence>MQRLVLLSEWKTDISSELEKRIMSLIGKERPLLGYIPSQTDSDGTYYYTMKNRLDRLGFFDYVYCDIDEAFETRVLGNLGNCDAIFLSGGNTFHFLARLRERQMLDWLRSYVDRGGVIIGVSAGAMIMTENIKTAEFVDVKYLGSSPLSPSQYTALGLVDFYFYPHWIEEPSQHRAINELKRSDNTAIFACLDGGGIVIDGDIREYFGHLIEY</sequence>
<dbReference type="EMBL" id="BMCJ01000007">
    <property type="protein sequence ID" value="GGD01256.1"/>
    <property type="molecule type" value="Genomic_DNA"/>
</dbReference>
<dbReference type="InterPro" id="IPR005320">
    <property type="entry name" value="Peptidase_S51"/>
</dbReference>
<accession>A0ABQ1PQU7</accession>
<dbReference type="Pfam" id="PF03575">
    <property type="entry name" value="Peptidase_S51"/>
    <property type="match status" value="1"/>
</dbReference>
<dbReference type="PANTHER" id="PTHR20842">
    <property type="entry name" value="PROTEASE S51 ALPHA-ASPARTYL DIPEPTIDASE"/>
    <property type="match status" value="1"/>
</dbReference>
<organism evidence="5 6">
    <name type="scientific">Thalassobacillus devorans</name>
    <dbReference type="NCBI Taxonomy" id="279813"/>
    <lineage>
        <taxon>Bacteria</taxon>
        <taxon>Bacillati</taxon>
        <taxon>Bacillota</taxon>
        <taxon>Bacilli</taxon>
        <taxon>Bacillales</taxon>
        <taxon>Bacillaceae</taxon>
        <taxon>Thalassobacillus</taxon>
    </lineage>
</organism>
<dbReference type="PANTHER" id="PTHR20842:SF0">
    <property type="entry name" value="ALPHA-ASPARTYL DIPEPTIDASE"/>
    <property type="match status" value="1"/>
</dbReference>
<name>A0ABQ1PQU7_9BACI</name>
<reference evidence="6" key="1">
    <citation type="journal article" date="2019" name="Int. J. Syst. Evol. Microbiol.">
        <title>The Global Catalogue of Microorganisms (GCM) 10K type strain sequencing project: providing services to taxonomists for standard genome sequencing and annotation.</title>
        <authorList>
            <consortium name="The Broad Institute Genomics Platform"/>
            <consortium name="The Broad Institute Genome Sequencing Center for Infectious Disease"/>
            <person name="Wu L."/>
            <person name="Ma J."/>
        </authorList>
    </citation>
    <scope>NUCLEOTIDE SEQUENCE [LARGE SCALE GENOMIC DNA]</scope>
    <source>
        <strain evidence="6">CCM 7282</strain>
    </source>
</reference>
<dbReference type="Proteomes" id="UP000619534">
    <property type="component" value="Unassembled WGS sequence"/>
</dbReference>
<evidence type="ECO:0000256" key="3">
    <source>
        <dbReference type="ARBA" id="ARBA00022801"/>
    </source>
</evidence>
<gene>
    <name evidence="5" type="ORF">GCM10007216_34960</name>
</gene>
<keyword evidence="3" id="KW-0378">Hydrolase</keyword>
<proteinExistence type="inferred from homology"/>
<protein>
    <recommendedName>
        <fullName evidence="7">Dipeptidase E</fullName>
    </recommendedName>
</protein>
<evidence type="ECO:0000256" key="1">
    <source>
        <dbReference type="ARBA" id="ARBA00006534"/>
    </source>
</evidence>
<dbReference type="InterPro" id="IPR029062">
    <property type="entry name" value="Class_I_gatase-like"/>
</dbReference>
<keyword evidence="6" id="KW-1185">Reference proteome</keyword>
<evidence type="ECO:0000256" key="2">
    <source>
        <dbReference type="ARBA" id="ARBA00022670"/>
    </source>
</evidence>
<evidence type="ECO:0000313" key="6">
    <source>
        <dbReference type="Proteomes" id="UP000619534"/>
    </source>
</evidence>
<keyword evidence="4" id="KW-0720">Serine protease</keyword>
<comment type="caution">
    <text evidence="5">The sequence shown here is derived from an EMBL/GenBank/DDBJ whole genome shotgun (WGS) entry which is preliminary data.</text>
</comment>